<gene>
    <name evidence="1" type="ORF">NLG97_g8359</name>
</gene>
<evidence type="ECO:0000313" key="1">
    <source>
        <dbReference type="EMBL" id="KAJ3479267.1"/>
    </source>
</evidence>
<protein>
    <submittedName>
        <fullName evidence="1">Uncharacterized protein</fullName>
    </submittedName>
</protein>
<organism evidence="1 2">
    <name type="scientific">Lecanicillium saksenae</name>
    <dbReference type="NCBI Taxonomy" id="468837"/>
    <lineage>
        <taxon>Eukaryota</taxon>
        <taxon>Fungi</taxon>
        <taxon>Dikarya</taxon>
        <taxon>Ascomycota</taxon>
        <taxon>Pezizomycotina</taxon>
        <taxon>Sordariomycetes</taxon>
        <taxon>Hypocreomycetidae</taxon>
        <taxon>Hypocreales</taxon>
        <taxon>Cordycipitaceae</taxon>
        <taxon>Lecanicillium</taxon>
    </lineage>
</organism>
<name>A0ACC1QL30_9HYPO</name>
<dbReference type="EMBL" id="JANAKD010001456">
    <property type="protein sequence ID" value="KAJ3479267.1"/>
    <property type="molecule type" value="Genomic_DNA"/>
</dbReference>
<sequence length="177" mass="20040">MARGAGVARHHAPAADLHQPYANAIATGETEPRRSVRATKGQHTKSFDELEQPAAPKRRQTKKSRKAQDEEEQSQEPEEVIRCVCGATEQDEDSGEAWISCETCYAWQHNVCVGVSSYEDEIPEYYWCEQCRPQDHKELLDGIAKGEQPWIARRKAHEEEVASKKRRGGGARKGWPR</sequence>
<dbReference type="Proteomes" id="UP001148737">
    <property type="component" value="Unassembled WGS sequence"/>
</dbReference>
<accession>A0ACC1QL30</accession>
<comment type="caution">
    <text evidence="1">The sequence shown here is derived from an EMBL/GenBank/DDBJ whole genome shotgun (WGS) entry which is preliminary data.</text>
</comment>
<reference evidence="1" key="1">
    <citation type="submission" date="2022-07" db="EMBL/GenBank/DDBJ databases">
        <title>Genome Sequence of Lecanicillium saksenae.</title>
        <authorList>
            <person name="Buettner E."/>
        </authorList>
    </citation>
    <scope>NUCLEOTIDE SEQUENCE</scope>
    <source>
        <strain evidence="1">VT-O1</strain>
    </source>
</reference>
<proteinExistence type="predicted"/>
<evidence type="ECO:0000313" key="2">
    <source>
        <dbReference type="Proteomes" id="UP001148737"/>
    </source>
</evidence>
<keyword evidence="2" id="KW-1185">Reference proteome</keyword>